<dbReference type="AlphaFoldDB" id="A0A5J4WGP3"/>
<accession>A0A5J4WGP3</accession>
<protein>
    <submittedName>
        <fullName evidence="1">Uncharacterized protein</fullName>
    </submittedName>
</protein>
<evidence type="ECO:0000313" key="2">
    <source>
        <dbReference type="Proteomes" id="UP000324800"/>
    </source>
</evidence>
<reference evidence="1 2" key="1">
    <citation type="submission" date="2019-03" db="EMBL/GenBank/DDBJ databases">
        <title>Single cell metagenomics reveals metabolic interactions within the superorganism composed of flagellate Streblomastix strix and complex community of Bacteroidetes bacteria on its surface.</title>
        <authorList>
            <person name="Treitli S.C."/>
            <person name="Kolisko M."/>
            <person name="Husnik F."/>
            <person name="Keeling P."/>
            <person name="Hampl V."/>
        </authorList>
    </citation>
    <scope>NUCLEOTIDE SEQUENCE [LARGE SCALE GENOMIC DNA]</scope>
    <source>
        <strain evidence="1">ST1C</strain>
    </source>
</reference>
<organism evidence="1 2">
    <name type="scientific">Streblomastix strix</name>
    <dbReference type="NCBI Taxonomy" id="222440"/>
    <lineage>
        <taxon>Eukaryota</taxon>
        <taxon>Metamonada</taxon>
        <taxon>Preaxostyla</taxon>
        <taxon>Oxymonadida</taxon>
        <taxon>Streblomastigidae</taxon>
        <taxon>Streblomastix</taxon>
    </lineage>
</organism>
<dbReference type="Proteomes" id="UP000324800">
    <property type="component" value="Unassembled WGS sequence"/>
</dbReference>
<evidence type="ECO:0000313" key="1">
    <source>
        <dbReference type="EMBL" id="KAA6393535.1"/>
    </source>
</evidence>
<gene>
    <name evidence="1" type="ORF">EZS28_010940</name>
</gene>
<dbReference type="EMBL" id="SNRW01002203">
    <property type="protein sequence ID" value="KAA6393535.1"/>
    <property type="molecule type" value="Genomic_DNA"/>
</dbReference>
<proteinExistence type="predicted"/>
<comment type="caution">
    <text evidence="1">The sequence shown here is derived from an EMBL/GenBank/DDBJ whole genome shotgun (WGS) entry which is preliminary data.</text>
</comment>
<name>A0A5J4WGP3_9EUKA</name>
<sequence length="100" mass="11865">MNEIQGLNQQREFWRHDLVKGVDQTQQSQRIRTENTNIENDNRCSKIEIEFCSGENSNRTRRRSFSNGRMIRSMEPQVIKSTRTFINTNGNEEWVNFLVA</sequence>